<comment type="caution">
    <text evidence="2">The sequence shown here is derived from an EMBL/GenBank/DDBJ whole genome shotgun (WGS) entry which is preliminary data.</text>
</comment>
<evidence type="ECO:0000313" key="2">
    <source>
        <dbReference type="EMBL" id="NML59633.1"/>
    </source>
</evidence>
<keyword evidence="1" id="KW-1133">Transmembrane helix</keyword>
<dbReference type="Proteomes" id="UP000583752">
    <property type="component" value="Unassembled WGS sequence"/>
</dbReference>
<dbReference type="PIRSF" id="PIRSF019883">
    <property type="entry name" value="UCP019883"/>
    <property type="match status" value="1"/>
</dbReference>
<gene>
    <name evidence="2" type="ORF">HHL21_00705</name>
</gene>
<keyword evidence="3" id="KW-1185">Reference proteome</keyword>
<keyword evidence="1" id="KW-0812">Transmembrane</keyword>
<name>A0A848HK53_9BURK</name>
<feature type="transmembrane region" description="Helical" evidence="1">
    <location>
        <begin position="46"/>
        <end position="66"/>
    </location>
</feature>
<keyword evidence="1" id="KW-0472">Membrane</keyword>
<dbReference type="InterPro" id="IPR016768">
    <property type="entry name" value="UCP019883"/>
</dbReference>
<feature type="transmembrane region" description="Helical" evidence="1">
    <location>
        <begin position="6"/>
        <end position="25"/>
    </location>
</feature>
<dbReference type="EMBL" id="JABBGG010000001">
    <property type="protein sequence ID" value="NML59633.1"/>
    <property type="molecule type" value="Genomic_DNA"/>
</dbReference>
<dbReference type="RefSeq" id="WP_169463356.1">
    <property type="nucleotide sequence ID" value="NZ_JABBGG010000001.1"/>
</dbReference>
<evidence type="ECO:0000256" key="1">
    <source>
        <dbReference type="SAM" id="Phobius"/>
    </source>
</evidence>
<dbReference type="Pfam" id="PF10993">
    <property type="entry name" value="DUF2818"/>
    <property type="match status" value="1"/>
</dbReference>
<organism evidence="2 3">
    <name type="scientific">Massilia polaris</name>
    <dbReference type="NCBI Taxonomy" id="2728846"/>
    <lineage>
        <taxon>Bacteria</taxon>
        <taxon>Pseudomonadati</taxon>
        <taxon>Pseudomonadota</taxon>
        <taxon>Betaproteobacteria</taxon>
        <taxon>Burkholderiales</taxon>
        <taxon>Oxalobacteraceae</taxon>
        <taxon>Telluria group</taxon>
        <taxon>Massilia</taxon>
    </lineage>
</organism>
<proteinExistence type="predicted"/>
<reference evidence="2 3" key="1">
    <citation type="submission" date="2020-04" db="EMBL/GenBank/DDBJ databases">
        <title>Massilia sp. RP-1-19 isolated from soil.</title>
        <authorList>
            <person name="Dahal R.H."/>
        </authorList>
    </citation>
    <scope>NUCLEOTIDE SEQUENCE [LARGE SCALE GENOMIC DNA]</scope>
    <source>
        <strain evidence="2 3">RP-1-19</strain>
    </source>
</reference>
<sequence>MDVSLASWLVIALALGAANLPFLTEKVFGLIPLKQREPGVERRKHAFVRVFELLVLYFVVGAAAFLLESRIGNVFTQVKEFYMITVPLFVTLAFPGFVWRYLRKHRR</sequence>
<feature type="transmembrane region" description="Helical" evidence="1">
    <location>
        <begin position="81"/>
        <end position="102"/>
    </location>
</feature>
<dbReference type="AlphaFoldDB" id="A0A848HK53"/>
<protein>
    <submittedName>
        <fullName evidence="2">DUF2818 family protein</fullName>
    </submittedName>
</protein>
<evidence type="ECO:0000313" key="3">
    <source>
        <dbReference type="Proteomes" id="UP000583752"/>
    </source>
</evidence>
<accession>A0A848HK53</accession>